<evidence type="ECO:0000259" key="8">
    <source>
        <dbReference type="Pfam" id="PF06429"/>
    </source>
</evidence>
<dbReference type="NCBIfam" id="TIGR02492">
    <property type="entry name" value="flgK_ends"/>
    <property type="match status" value="1"/>
</dbReference>
<gene>
    <name evidence="10" type="ORF">CLV80_105107</name>
</gene>
<dbReference type="Pfam" id="PF22638">
    <property type="entry name" value="FlgK_D1"/>
    <property type="match status" value="1"/>
</dbReference>
<evidence type="ECO:0000256" key="3">
    <source>
        <dbReference type="ARBA" id="ARBA00009677"/>
    </source>
</evidence>
<name>A0A2T0VZ27_9RHOB</name>
<evidence type="ECO:0000313" key="11">
    <source>
        <dbReference type="Proteomes" id="UP000238007"/>
    </source>
</evidence>
<dbReference type="Proteomes" id="UP000238007">
    <property type="component" value="Unassembled WGS sequence"/>
</dbReference>
<evidence type="ECO:0000256" key="5">
    <source>
        <dbReference type="ARBA" id="ARBA00022525"/>
    </source>
</evidence>
<keyword evidence="10" id="KW-0969">Cilium</keyword>
<dbReference type="OrthoDB" id="7181295at2"/>
<reference evidence="10 11" key="1">
    <citation type="submission" date="2018-03" db="EMBL/GenBank/DDBJ databases">
        <title>Genomic Encyclopedia of Archaeal and Bacterial Type Strains, Phase II (KMG-II): from individual species to whole genera.</title>
        <authorList>
            <person name="Goeker M."/>
        </authorList>
    </citation>
    <scope>NUCLEOTIDE SEQUENCE [LARGE SCALE GENOMIC DNA]</scope>
    <source>
        <strain evidence="10 11">DSM 101533</strain>
    </source>
</reference>
<comment type="similarity">
    <text evidence="3">Belongs to the flagella basal body rod proteins family.</text>
</comment>
<feature type="domain" description="Flagellar hook-associated protein FlgK helical" evidence="9">
    <location>
        <begin position="90"/>
        <end position="316"/>
    </location>
</feature>
<feature type="domain" description="Flagellar basal-body/hook protein C-terminal" evidence="8">
    <location>
        <begin position="445"/>
        <end position="481"/>
    </location>
</feature>
<dbReference type="PANTHER" id="PTHR30033">
    <property type="entry name" value="FLAGELLAR HOOK-ASSOCIATED PROTEIN 1"/>
    <property type="match status" value="1"/>
</dbReference>
<dbReference type="InterPro" id="IPR010930">
    <property type="entry name" value="Flg_bb/hook_C_dom"/>
</dbReference>
<organism evidence="10 11">
    <name type="scientific">Yoonia maritima</name>
    <dbReference type="NCBI Taxonomy" id="1435347"/>
    <lineage>
        <taxon>Bacteria</taxon>
        <taxon>Pseudomonadati</taxon>
        <taxon>Pseudomonadota</taxon>
        <taxon>Alphaproteobacteria</taxon>
        <taxon>Rhodobacterales</taxon>
        <taxon>Paracoccaceae</taxon>
        <taxon>Yoonia</taxon>
    </lineage>
</organism>
<keyword evidence="5" id="KW-0964">Secreted</keyword>
<dbReference type="GO" id="GO:0009424">
    <property type="term" value="C:bacterial-type flagellum hook"/>
    <property type="evidence" value="ECO:0007669"/>
    <property type="project" value="InterPro"/>
</dbReference>
<dbReference type="AlphaFoldDB" id="A0A2T0VZ27"/>
<dbReference type="GO" id="GO:0005576">
    <property type="term" value="C:extracellular region"/>
    <property type="evidence" value="ECO:0007669"/>
    <property type="project" value="UniProtKB-SubCell"/>
</dbReference>
<dbReference type="InterPro" id="IPR002371">
    <property type="entry name" value="FlgK"/>
</dbReference>
<evidence type="ECO:0000256" key="4">
    <source>
        <dbReference type="ARBA" id="ARBA00016244"/>
    </source>
</evidence>
<keyword evidence="10" id="KW-0282">Flagellum</keyword>
<keyword evidence="7" id="KW-0175">Coiled coil</keyword>
<feature type="coiled-coil region" evidence="7">
    <location>
        <begin position="136"/>
        <end position="185"/>
    </location>
</feature>
<dbReference type="RefSeq" id="WP_106357169.1">
    <property type="nucleotide sequence ID" value="NZ_PVTP01000005.1"/>
</dbReference>
<sequence>MSLTSALNNAISGLTSTSRMAEVISSNLSNALTDGYGKRAVELSSVQVGNVGGGVQVVSINRFVDAGILADRRLADAALSGQQDTVNTLTRLEQSIGGIGDAHGLSAKLATFENALISAATDPASETRLTAVFSGLEGVTETLQSNTRDVQALRQEADQAIANDVQNLNMALKQVENLNKDILRMQGSGNDVSALLDARQTAVDEISAIVPVRQIDRENGTIGLMTTTGTTLLDGQAVEFGFSATPTITADMTFSSGALGGIMLNGAPIDSDSGIGRLDGGSLGAAFTMRDDTLVAVQQSLDEIAVDLIARFEDSSTDPTLTAGDMGLLTDEGRALDLGDIPGLAGRISVNALVDPNKGGDLRLLRDGINSVTAGPSGNAAQLNSWLDALDIARADAPGGVSLSAIGRVANFTDEVGSVRLNAEEQLSFTAARWDTLREAELANGVDTDIELQTLMRVEQAYAANAKVLEAADFMMQRLMEI</sequence>
<evidence type="ECO:0000256" key="7">
    <source>
        <dbReference type="SAM" id="Coils"/>
    </source>
</evidence>
<dbReference type="SUPFAM" id="SSF64518">
    <property type="entry name" value="Phase 1 flagellin"/>
    <property type="match status" value="1"/>
</dbReference>
<protein>
    <recommendedName>
        <fullName evidence="4">Flagellar hook-associated protein 1</fullName>
    </recommendedName>
</protein>
<evidence type="ECO:0000313" key="10">
    <source>
        <dbReference type="EMBL" id="PRY77624.1"/>
    </source>
</evidence>
<keyword evidence="10" id="KW-0966">Cell projection</keyword>
<comment type="caution">
    <text evidence="10">The sequence shown here is derived from an EMBL/GenBank/DDBJ whole genome shotgun (WGS) entry which is preliminary data.</text>
</comment>
<dbReference type="Pfam" id="PF06429">
    <property type="entry name" value="Flg_bbr_C"/>
    <property type="match status" value="1"/>
</dbReference>
<dbReference type="EMBL" id="PVTP01000005">
    <property type="protein sequence ID" value="PRY77624.1"/>
    <property type="molecule type" value="Genomic_DNA"/>
</dbReference>
<keyword evidence="11" id="KW-1185">Reference proteome</keyword>
<evidence type="ECO:0000259" key="9">
    <source>
        <dbReference type="Pfam" id="PF22638"/>
    </source>
</evidence>
<evidence type="ECO:0000256" key="2">
    <source>
        <dbReference type="ARBA" id="ARBA00004613"/>
    </source>
</evidence>
<accession>A0A2T0VZ27</accession>
<evidence type="ECO:0000256" key="6">
    <source>
        <dbReference type="ARBA" id="ARBA00023143"/>
    </source>
</evidence>
<comment type="subcellular location">
    <subcellularLocation>
        <location evidence="1">Bacterial flagellum</location>
    </subcellularLocation>
    <subcellularLocation>
        <location evidence="2">Secreted</location>
    </subcellularLocation>
</comment>
<dbReference type="PANTHER" id="PTHR30033:SF1">
    <property type="entry name" value="FLAGELLAR HOOK-ASSOCIATED PROTEIN 1"/>
    <property type="match status" value="1"/>
</dbReference>
<proteinExistence type="inferred from homology"/>
<keyword evidence="6" id="KW-0975">Bacterial flagellum</keyword>
<dbReference type="InterPro" id="IPR053927">
    <property type="entry name" value="FlgK_helical"/>
</dbReference>
<dbReference type="GO" id="GO:0044780">
    <property type="term" value="P:bacterial-type flagellum assembly"/>
    <property type="evidence" value="ECO:0007669"/>
    <property type="project" value="InterPro"/>
</dbReference>
<dbReference type="GO" id="GO:0005198">
    <property type="term" value="F:structural molecule activity"/>
    <property type="evidence" value="ECO:0007669"/>
    <property type="project" value="InterPro"/>
</dbReference>
<evidence type="ECO:0000256" key="1">
    <source>
        <dbReference type="ARBA" id="ARBA00004365"/>
    </source>
</evidence>